<keyword evidence="1" id="KW-1133">Transmembrane helix</keyword>
<dbReference type="RefSeq" id="WP_226611532.1">
    <property type="nucleotide sequence ID" value="NZ_JAJAQI010000036.1"/>
</dbReference>
<evidence type="ECO:0000313" key="3">
    <source>
        <dbReference type="Proteomes" id="UP001139311"/>
    </source>
</evidence>
<keyword evidence="1" id="KW-0472">Membrane</keyword>
<dbReference type="EMBL" id="JAJAQI010000036">
    <property type="protein sequence ID" value="MCB4824053.1"/>
    <property type="molecule type" value="Genomic_DNA"/>
</dbReference>
<accession>A0A9X1IIL2</accession>
<sequence>MPPSPQHLPRSNAALAAMLLLGNLFFWGCVASRYASIRADWNPAPAQPERIVLLGD</sequence>
<gene>
    <name evidence="2" type="ORF">LHA35_20185</name>
</gene>
<evidence type="ECO:0000313" key="2">
    <source>
        <dbReference type="EMBL" id="MCB4824053.1"/>
    </source>
</evidence>
<protein>
    <submittedName>
        <fullName evidence="2">Uncharacterized protein</fullName>
    </submittedName>
</protein>
<proteinExistence type="predicted"/>
<keyword evidence="3" id="KW-1185">Reference proteome</keyword>
<feature type="transmembrane region" description="Helical" evidence="1">
    <location>
        <begin position="12"/>
        <end position="30"/>
    </location>
</feature>
<keyword evidence="1" id="KW-0812">Transmembrane</keyword>
<reference evidence="2" key="1">
    <citation type="submission" date="2021-10" db="EMBL/GenBank/DDBJ databases">
        <title>Roseicella aerolatum sp. nov., isolated from aerosols of e-waste dismantling site.</title>
        <authorList>
            <person name="Qin T."/>
        </authorList>
    </citation>
    <scope>NUCLEOTIDE SEQUENCE</scope>
    <source>
        <strain evidence="2">GB24</strain>
    </source>
</reference>
<dbReference type="Proteomes" id="UP001139311">
    <property type="component" value="Unassembled WGS sequence"/>
</dbReference>
<comment type="caution">
    <text evidence="2">The sequence shown here is derived from an EMBL/GenBank/DDBJ whole genome shotgun (WGS) entry which is preliminary data.</text>
</comment>
<evidence type="ECO:0000256" key="1">
    <source>
        <dbReference type="SAM" id="Phobius"/>
    </source>
</evidence>
<organism evidence="2 3">
    <name type="scientific">Roseicella aerolata</name>
    <dbReference type="NCBI Taxonomy" id="2883479"/>
    <lineage>
        <taxon>Bacteria</taxon>
        <taxon>Pseudomonadati</taxon>
        <taxon>Pseudomonadota</taxon>
        <taxon>Alphaproteobacteria</taxon>
        <taxon>Acetobacterales</taxon>
        <taxon>Roseomonadaceae</taxon>
        <taxon>Roseicella</taxon>
    </lineage>
</organism>
<name>A0A9X1IIL2_9PROT</name>
<dbReference type="AlphaFoldDB" id="A0A9X1IIL2"/>